<keyword evidence="1" id="KW-0812">Transmembrane</keyword>
<protein>
    <submittedName>
        <fullName evidence="3">DNA internalization-related competence protein ComEC/Rec2</fullName>
    </submittedName>
</protein>
<accession>K1U600</accession>
<dbReference type="Pfam" id="PF03772">
    <property type="entry name" value="Competence"/>
    <property type="match status" value="1"/>
</dbReference>
<gene>
    <name evidence="3" type="ORF">OBE_05702</name>
</gene>
<keyword evidence="1" id="KW-1133">Transmembrane helix</keyword>
<name>K1U600_9ZZZZ</name>
<evidence type="ECO:0000259" key="2">
    <source>
        <dbReference type="Pfam" id="PF03772"/>
    </source>
</evidence>
<evidence type="ECO:0000256" key="1">
    <source>
        <dbReference type="SAM" id="Phobius"/>
    </source>
</evidence>
<feature type="transmembrane region" description="Helical" evidence="1">
    <location>
        <begin position="41"/>
        <end position="60"/>
    </location>
</feature>
<organism evidence="3">
    <name type="scientific">human gut metagenome</name>
    <dbReference type="NCBI Taxonomy" id="408170"/>
    <lineage>
        <taxon>unclassified sequences</taxon>
        <taxon>metagenomes</taxon>
        <taxon>organismal metagenomes</taxon>
    </lineage>
</organism>
<dbReference type="EMBL" id="AJWZ01003915">
    <property type="protein sequence ID" value="EKC66916.1"/>
    <property type="molecule type" value="Genomic_DNA"/>
</dbReference>
<comment type="caution">
    <text evidence="3">The sequence shown here is derived from an EMBL/GenBank/DDBJ whole genome shotgun (WGS) entry which is preliminary data.</text>
</comment>
<feature type="transmembrane region" description="Helical" evidence="1">
    <location>
        <begin position="97"/>
        <end position="119"/>
    </location>
</feature>
<reference evidence="3" key="1">
    <citation type="journal article" date="2013" name="Environ. Microbiol.">
        <title>Microbiota from the distal guts of lean and obese adolescents exhibit partial functional redundancy besides clear differences in community structure.</title>
        <authorList>
            <person name="Ferrer M."/>
            <person name="Ruiz A."/>
            <person name="Lanza F."/>
            <person name="Haange S.B."/>
            <person name="Oberbach A."/>
            <person name="Till H."/>
            <person name="Bargiela R."/>
            <person name="Campoy C."/>
            <person name="Segura M.T."/>
            <person name="Richter M."/>
            <person name="von Bergen M."/>
            <person name="Seifert J."/>
            <person name="Suarez A."/>
        </authorList>
    </citation>
    <scope>NUCLEOTIDE SEQUENCE</scope>
</reference>
<feature type="transmembrane region" description="Helical" evidence="1">
    <location>
        <begin position="139"/>
        <end position="158"/>
    </location>
</feature>
<sequence>SALDSSYGIVPDRFLLSYGTVLGIYVFVDVFCDAWESKNPIWMAVAGTAGIELVTLPILLTAYYEFSILSIAANVLFLPFMGGILVTSLAGIGLGSITLFAGKFCFGFAHFCFMLFEWIGNLFVKIPGAVVITGKPTDWQVLLYYGSGVLFCFCRNGNRRKYFY</sequence>
<feature type="non-terminal residue" evidence="3">
    <location>
        <position position="1"/>
    </location>
</feature>
<feature type="transmembrane region" description="Helical" evidence="1">
    <location>
        <begin position="15"/>
        <end position="34"/>
    </location>
</feature>
<proteinExistence type="predicted"/>
<evidence type="ECO:0000313" key="3">
    <source>
        <dbReference type="EMBL" id="EKC66916.1"/>
    </source>
</evidence>
<dbReference type="AlphaFoldDB" id="K1U600"/>
<feature type="transmembrane region" description="Helical" evidence="1">
    <location>
        <begin position="66"/>
        <end position="90"/>
    </location>
</feature>
<keyword evidence="1" id="KW-0472">Membrane</keyword>
<feature type="domain" description="ComEC/Rec2-related protein" evidence="2">
    <location>
        <begin position="14"/>
        <end position="155"/>
    </location>
</feature>
<dbReference type="InterPro" id="IPR004477">
    <property type="entry name" value="ComEC_N"/>
</dbReference>